<dbReference type="GO" id="GO:0031201">
    <property type="term" value="C:SNARE complex"/>
    <property type="evidence" value="ECO:0007669"/>
    <property type="project" value="TreeGrafter"/>
</dbReference>
<dbReference type="PANTHER" id="PTHR46596">
    <property type="entry name" value="SORTING NEXIN-4"/>
    <property type="match status" value="1"/>
</dbReference>
<dbReference type="Gene3D" id="1.20.1270.60">
    <property type="entry name" value="Arfaptin homology (AH) domain/BAR domain"/>
    <property type="match status" value="1"/>
</dbReference>
<proteinExistence type="predicted"/>
<evidence type="ECO:0008006" key="2">
    <source>
        <dbReference type="Google" id="ProtNLM"/>
    </source>
</evidence>
<dbReference type="AlphaFoldDB" id="A0A0B6ZU65"/>
<dbReference type="GO" id="GO:0031901">
    <property type="term" value="C:early endosome membrane"/>
    <property type="evidence" value="ECO:0007669"/>
    <property type="project" value="TreeGrafter"/>
</dbReference>
<organism evidence="1">
    <name type="scientific">Arion vulgaris</name>
    <dbReference type="NCBI Taxonomy" id="1028688"/>
    <lineage>
        <taxon>Eukaryota</taxon>
        <taxon>Metazoa</taxon>
        <taxon>Spiralia</taxon>
        <taxon>Lophotrochozoa</taxon>
        <taxon>Mollusca</taxon>
        <taxon>Gastropoda</taxon>
        <taxon>Heterobranchia</taxon>
        <taxon>Euthyneura</taxon>
        <taxon>Panpulmonata</taxon>
        <taxon>Eupulmonata</taxon>
        <taxon>Stylommatophora</taxon>
        <taxon>Helicina</taxon>
        <taxon>Arionoidea</taxon>
        <taxon>Arionidae</taxon>
        <taxon>Arion</taxon>
    </lineage>
</organism>
<name>A0A0B6ZU65_9EUPU</name>
<protein>
    <recommendedName>
        <fullName evidence="2">Sorting nexin/Vps5-like C-terminal domain-containing protein</fullName>
    </recommendedName>
</protein>
<gene>
    <name evidence="1" type="primary">ORF77795</name>
</gene>
<dbReference type="GO" id="GO:0032266">
    <property type="term" value="F:phosphatidylinositol-3-phosphate binding"/>
    <property type="evidence" value="ECO:0007669"/>
    <property type="project" value="TreeGrafter"/>
</dbReference>
<dbReference type="EMBL" id="HACG01024440">
    <property type="protein sequence ID" value="CEK71305.1"/>
    <property type="molecule type" value="Transcribed_RNA"/>
</dbReference>
<sequence length="146" mass="16553">EYSALGDSLRTVCSRYECAHYDVERVEDTLANKVNQKKALVNNSDKGGFSLIGMKTKLFGSDTPAQKESKLKQLEAQISQTESELAKVQKQCQLFIDDALREVDSFQRQKSMDLQHVLTNYAVGQLKYCQECLAAWTGARDCFRKM</sequence>
<dbReference type="InterPro" id="IPR027267">
    <property type="entry name" value="AH/BAR_dom_sf"/>
</dbReference>
<dbReference type="GO" id="GO:0015031">
    <property type="term" value="P:protein transport"/>
    <property type="evidence" value="ECO:0007669"/>
    <property type="project" value="InterPro"/>
</dbReference>
<reference evidence="1" key="1">
    <citation type="submission" date="2014-12" db="EMBL/GenBank/DDBJ databases">
        <title>Insight into the proteome of Arion vulgaris.</title>
        <authorList>
            <person name="Aradska J."/>
            <person name="Bulat T."/>
            <person name="Smidak R."/>
            <person name="Sarate P."/>
            <person name="Gangsoo J."/>
            <person name="Sialana F."/>
            <person name="Bilban M."/>
            <person name="Lubec G."/>
        </authorList>
    </citation>
    <scope>NUCLEOTIDE SEQUENCE</scope>
    <source>
        <tissue evidence="1">Skin</tissue>
    </source>
</reference>
<dbReference type="PANTHER" id="PTHR46596:SF1">
    <property type="entry name" value="SORTING NEXIN-4"/>
    <property type="match status" value="1"/>
</dbReference>
<dbReference type="GO" id="GO:2000786">
    <property type="term" value="P:positive regulation of autophagosome assembly"/>
    <property type="evidence" value="ECO:0007669"/>
    <property type="project" value="TreeGrafter"/>
</dbReference>
<dbReference type="InterPro" id="IPR034783">
    <property type="entry name" value="SNX4"/>
</dbReference>
<evidence type="ECO:0000313" key="1">
    <source>
        <dbReference type="EMBL" id="CEK71305.1"/>
    </source>
</evidence>
<feature type="non-terminal residue" evidence="1">
    <location>
        <position position="1"/>
    </location>
</feature>
<accession>A0A0B6ZU65</accession>
<dbReference type="GO" id="GO:0005886">
    <property type="term" value="C:plasma membrane"/>
    <property type="evidence" value="ECO:0007669"/>
    <property type="project" value="TreeGrafter"/>
</dbReference>